<evidence type="ECO:0000313" key="2">
    <source>
        <dbReference type="WBParaSite" id="RSKR_0000377600.1"/>
    </source>
</evidence>
<organism evidence="1 2">
    <name type="scientific">Rhabditophanes sp. KR3021</name>
    <dbReference type="NCBI Taxonomy" id="114890"/>
    <lineage>
        <taxon>Eukaryota</taxon>
        <taxon>Metazoa</taxon>
        <taxon>Ecdysozoa</taxon>
        <taxon>Nematoda</taxon>
        <taxon>Chromadorea</taxon>
        <taxon>Rhabditida</taxon>
        <taxon>Tylenchina</taxon>
        <taxon>Panagrolaimomorpha</taxon>
        <taxon>Strongyloidoidea</taxon>
        <taxon>Alloionematidae</taxon>
        <taxon>Rhabditophanes</taxon>
    </lineage>
</organism>
<accession>A0AC35TSU0</accession>
<sequence>MADKKIKQGALYQWENLPAAAKKTIHLRIDNKDKKLLRPTFSDIIEPPKDSTLSLNTILSEKHSVAVPILGDNVPKEAVANETKNIDSVKKKPSLTSFKMLSPTNKKKAPVHDNSNKSDVPKLPKESKMGEPSGKARDRSVKKAIIKRL</sequence>
<dbReference type="Proteomes" id="UP000095286">
    <property type="component" value="Unplaced"/>
</dbReference>
<evidence type="ECO:0000313" key="1">
    <source>
        <dbReference type="Proteomes" id="UP000095286"/>
    </source>
</evidence>
<proteinExistence type="predicted"/>
<name>A0AC35TSU0_9BILA</name>
<reference evidence="2" key="1">
    <citation type="submission" date="2016-11" db="UniProtKB">
        <authorList>
            <consortium name="WormBaseParasite"/>
        </authorList>
    </citation>
    <scope>IDENTIFICATION</scope>
    <source>
        <strain evidence="2">KR3021</strain>
    </source>
</reference>
<protein>
    <submittedName>
        <fullName evidence="2">Uncharacterized protein</fullName>
    </submittedName>
</protein>
<dbReference type="WBParaSite" id="RSKR_0000377600.1">
    <property type="protein sequence ID" value="RSKR_0000377600.1"/>
    <property type="gene ID" value="RSKR_0000377600"/>
</dbReference>